<evidence type="ECO:0000256" key="3">
    <source>
        <dbReference type="PIRSR" id="PIRSR617939-1"/>
    </source>
</evidence>
<name>A0A1L8DNZ1_9DIPT</name>
<dbReference type="PANTHER" id="PTHR12935">
    <property type="entry name" value="GAMMA-GLUTAMYLCYCLOTRANSFERASE"/>
    <property type="match status" value="1"/>
</dbReference>
<evidence type="ECO:0000256" key="2">
    <source>
        <dbReference type="ARBA" id="ARBA00023239"/>
    </source>
</evidence>
<sequence>MLCSTKIFVIYFILQAVIDMTLPEVIGNKFLYFAYGSNLLAKRIHIKNPTAVRKGIGKLKNHRLDFFYYATRWGGAPSTVVPAQGENVWGAIWEIDLENLDSLDKQEGVHRGVYQPLSLPIETPHGDSLICRVYQLVNNPDDYPVKNGVMLDERKPSYSYIQVLINGAIESGLPEYYVEFLKSVEHNGNLGKPELISSLNLNLTTKEN</sequence>
<dbReference type="PANTHER" id="PTHR12935:SF0">
    <property type="entry name" value="GAMMA-GLUTAMYLCYCLOTRANSFERASE"/>
    <property type="match status" value="1"/>
</dbReference>
<dbReference type="EMBL" id="GFDF01006000">
    <property type="protein sequence ID" value="JAV08084.1"/>
    <property type="molecule type" value="Transcribed_RNA"/>
</dbReference>
<evidence type="ECO:0000256" key="1">
    <source>
        <dbReference type="ARBA" id="ARBA00012346"/>
    </source>
</evidence>
<feature type="binding site" evidence="4">
    <location>
        <position position="160"/>
    </location>
    <ligand>
        <name>substrate</name>
    </ligand>
</feature>
<reference evidence="5" key="1">
    <citation type="submission" date="2016-12" db="EMBL/GenBank/DDBJ databases">
        <title>An insight into the sialome and mialome of the sand fly, Nyssomyia neivai.</title>
        <authorList>
            <person name="Sebastian V."/>
            <person name="Goulart T.M."/>
            <person name="Oliveira W."/>
            <person name="Calvo E."/>
            <person name="Oliveira L.F."/>
            <person name="Pinto M.C."/>
            <person name="Rosselino A.M."/>
            <person name="Ribeiro J.M."/>
        </authorList>
    </citation>
    <scope>NUCLEOTIDE SEQUENCE</scope>
</reference>
<dbReference type="InterPro" id="IPR017939">
    <property type="entry name" value="G-Glutamylcylcotransferase"/>
</dbReference>
<organism evidence="5">
    <name type="scientific">Nyssomyia neivai</name>
    <dbReference type="NCBI Taxonomy" id="330878"/>
    <lineage>
        <taxon>Eukaryota</taxon>
        <taxon>Metazoa</taxon>
        <taxon>Ecdysozoa</taxon>
        <taxon>Arthropoda</taxon>
        <taxon>Hexapoda</taxon>
        <taxon>Insecta</taxon>
        <taxon>Pterygota</taxon>
        <taxon>Neoptera</taxon>
        <taxon>Endopterygota</taxon>
        <taxon>Diptera</taxon>
        <taxon>Nematocera</taxon>
        <taxon>Psychodoidea</taxon>
        <taxon>Psychodidae</taxon>
        <taxon>Nyssomyia</taxon>
    </lineage>
</organism>
<protein>
    <recommendedName>
        <fullName evidence="1">gamma-glutamylcyclotransferase</fullName>
        <ecNumber evidence="1">4.3.2.9</ecNumber>
    </recommendedName>
</protein>
<dbReference type="InterPro" id="IPR013024">
    <property type="entry name" value="GGCT-like"/>
</dbReference>
<dbReference type="GO" id="GO:0003839">
    <property type="term" value="F:gamma-glutamylcyclotransferase activity"/>
    <property type="evidence" value="ECO:0007669"/>
    <property type="project" value="UniProtKB-EC"/>
</dbReference>
<dbReference type="Gene3D" id="3.10.490.10">
    <property type="entry name" value="Gamma-glutamyl cyclotransferase-like"/>
    <property type="match status" value="1"/>
</dbReference>
<proteinExistence type="predicted"/>
<accession>A0A1L8DNZ1</accession>
<feature type="active site" description="Proton acceptor" evidence="3">
    <location>
        <position position="107"/>
    </location>
</feature>
<keyword evidence="2" id="KW-0456">Lyase</keyword>
<dbReference type="EC" id="4.3.2.9" evidence="1"/>
<dbReference type="InterPro" id="IPR036568">
    <property type="entry name" value="GGCT-like_sf"/>
</dbReference>
<evidence type="ECO:0000313" key="5">
    <source>
        <dbReference type="EMBL" id="JAV08084.1"/>
    </source>
</evidence>
<dbReference type="CDD" id="cd06661">
    <property type="entry name" value="GGCT_like"/>
    <property type="match status" value="1"/>
</dbReference>
<feature type="binding site" evidence="4">
    <location>
        <begin position="32"/>
        <end position="37"/>
    </location>
    <ligand>
        <name>substrate</name>
    </ligand>
</feature>
<dbReference type="AlphaFoldDB" id="A0A1L8DNZ1"/>
<dbReference type="Pfam" id="PF13772">
    <property type="entry name" value="AIG2_2"/>
    <property type="match status" value="1"/>
</dbReference>
<dbReference type="SUPFAM" id="SSF110857">
    <property type="entry name" value="Gamma-glutamyl cyclotransferase-like"/>
    <property type="match status" value="1"/>
</dbReference>
<evidence type="ECO:0000256" key="4">
    <source>
        <dbReference type="PIRSR" id="PIRSR617939-2"/>
    </source>
</evidence>